<proteinExistence type="predicted"/>
<feature type="domain" description="Cas12a nuclease" evidence="5">
    <location>
        <begin position="1038"/>
        <end position="1197"/>
    </location>
</feature>
<dbReference type="Pfam" id="PF18501">
    <property type="entry name" value="REC1"/>
    <property type="match status" value="1"/>
</dbReference>
<feature type="site" description="Binds crRNA" evidence="3">
    <location>
        <position position="782"/>
    </location>
</feature>
<evidence type="ECO:0000259" key="4">
    <source>
        <dbReference type="Pfam" id="PF18501"/>
    </source>
</evidence>
<evidence type="ECO:0000256" key="2">
    <source>
        <dbReference type="PIRSR" id="PIRSR627620-2"/>
    </source>
</evidence>
<dbReference type="AlphaFoldDB" id="D8E0G1"/>
<keyword evidence="10" id="KW-1185">Reference proteome</keyword>
<feature type="site" description="Binds crRNA alone and in crRNA-target DNA heteroduplex" evidence="3">
    <location>
        <position position="25"/>
    </location>
</feature>
<feature type="domain" description="Cas12a RuvC nuclease" evidence="6">
    <location>
        <begin position="841"/>
        <end position="1253"/>
    </location>
</feature>
<feature type="active site" description="For pre-crRNA processing" evidence="1">
    <location>
        <position position="793"/>
    </location>
</feature>
<dbReference type="InterPro" id="IPR040787">
    <property type="entry name" value="Cas12a_REC1"/>
</dbReference>
<reference evidence="9 10" key="1">
    <citation type="journal article" date="2010" name="Microb. Ecol.">
        <title>Comparative genome analysis of Prevotella ruminicola and Prevotella bryantii: insights into their environmental niche.</title>
        <authorList>
            <consortium name="North American Consortium for Rumen Bacteria"/>
            <person name="Purushe J."/>
            <person name="Fouts D.E."/>
            <person name="Morrison M."/>
            <person name="White B.A."/>
            <person name="Mackie R.I."/>
            <person name="Coutinho P.M."/>
            <person name="Henrissat B."/>
            <person name="Nelson K.E."/>
        </authorList>
    </citation>
    <scope>NUCLEOTIDE SEQUENCE [LARGE SCALE GENOMIC DNA]</scope>
    <source>
        <strain evidence="9 10">B14</strain>
    </source>
</reference>
<sequence length="1257" mass="147649">MQINNLKIIYMKFTDFTGLYSLSKTLRFELKPIGKTLENIKKAGLLEQDQHRADSYKKVKKIIDEYHKAFIEKSLSNFELKYQSEDKLDSLEEYLMYYSMKRIEKTEKDKFAKIQDNLRKQIADHLKGDESYKTIFSKDLIRKNLPDFVKSDEERTLIKEFKDFTTYFKGFYENRENMYSAEDKSTAISHRIIHENLPKFVDNINAFSKIILIPELREKLNQIYQDFEEYLNVESIDEIFHLDYFSMVMTQKQIEVYNAIIGGKSTNDKKIQGLNEYINLYNQKHKDCKLPKLKLLFKQILSDRIAISWLPDNFKDDQEALDSIDTCYKNLLNDGNVLGEGNLKLLLENIDTYNLKGIFIRNDLQLTDISQKMYASWNVIQDAVILDLKKQVSRKKKESAEDYNDRLKKLYTSQESFSIQYLNDCLRAYGKTENIQDYFAKLGAVNNEHEQTINLFAQVRNAYTSVQAILTTPYPENANLAQDKETVALIKNLLDSLKRLQRFIKPLLGKGDESDKDERFYGDFTPLWETLNQITPLYNMVRNYMTRKPYSQEKIKLNFENSTLLGGWDLNKEHDNTAIILRKNGLYYLAIMKKSANKIFDKDKLDNSGDCYEKMVYKLLPGANKMLPKVFFSKSRIDEFKPSENIIENYKKGTHKKGANFNLADCHNLIDFFKSSISKHEDWSKFNFHFSDTSSYEDLSDFYREVEQQGYSISFCDVSVEYINKMVEKGDLYLFQIYNKDFSEFSKGTPNMHTLYWNSLFSKENLNNIIYKLNGQAEIFFRKKSLNYKRPTHPAHQAIKNKNKCNEKKESIFDYDLVKDKRYTVDKFQFHVPITMNFKSTGNTNINQQVIDYLRTEDDTHIIGIDRGERHLLYLVVIDSHGKIVEQFTLNEIVNEYGGNIYRTNYHDLLDTREQNREKARESWQTIENIKELKEGYISQVIHKITDLMQKYHAVVVLEDLNMGFMRGRQKVEKQVYQKFEEMLINKLNYLVNKKADQNSAGGLLHAYQLTSKFESFQKLGKQSGFLFYIPAWNTSKIDPVTGFVNLFDTRYESIDKAKAFFGKFDSIRYNADKDWFEFAFDYNNFTTKAEGTRTNWTICTYGSRIRTFRNQAKNSQWDNEEIDLTKAYKAFFAKHGINIYDNIKEAIAMETEKSFFEDLLHLLKLTLQMRNSITGTTTDYLISPVHDSKGNFYDSRICDNSLPANADANGAYNIARKGLMLIQQIKDSTSSNRFKFSPITNKDWLIFAQEKPYLND</sequence>
<protein>
    <recommendedName>
        <fullName evidence="11">Type V CRISPR-associated protein Cpf1</fullName>
    </recommendedName>
</protein>
<feature type="site" description="Binds DNA protospacer adjacent motif (PAM)" evidence="3">
    <location>
        <position position="572"/>
    </location>
</feature>
<feature type="region of interest" description="Binds crRNA" evidence="2">
    <location>
        <begin position="550"/>
        <end position="554"/>
    </location>
</feature>
<feature type="domain" description="Cas12a REC1" evidence="4">
    <location>
        <begin position="57"/>
        <end position="300"/>
    </location>
</feature>
<dbReference type="InterPro" id="IPR053993">
    <property type="entry name" value="Cas12a_PI"/>
</dbReference>
<dbReference type="EMBL" id="ADWO01000096">
    <property type="protein sequence ID" value="EFI70750.1"/>
    <property type="molecule type" value="Genomic_DNA"/>
</dbReference>
<dbReference type="Pfam" id="PF22222">
    <property type="entry name" value="Cpf1_PI-like"/>
    <property type="match status" value="1"/>
</dbReference>
<dbReference type="NCBIfam" id="TIGR04330">
    <property type="entry name" value="cas_Cpf1"/>
    <property type="match status" value="1"/>
</dbReference>
<dbReference type="Pfam" id="PF21918">
    <property type="entry name" value="cas_Cpf1_2nd"/>
    <property type="match status" value="1"/>
</dbReference>
<dbReference type="Proteomes" id="UP000004524">
    <property type="component" value="Unassembled WGS sequence"/>
</dbReference>
<feature type="site" description="Binds DNA in crRNA-target DNA heteroduplex" evidence="3">
    <location>
        <position position="292"/>
    </location>
</feature>
<comment type="caution">
    <text evidence="9">The sequence shown here is derived from an EMBL/GenBank/DDBJ whole genome shotgun (WGS) entry which is preliminary data.</text>
</comment>
<feature type="active site" description="For pre-crRNA processing" evidence="1">
    <location>
        <position position="802"/>
    </location>
</feature>
<gene>
    <name evidence="9" type="ORF">PBR_0786</name>
</gene>
<evidence type="ECO:0008006" key="11">
    <source>
        <dbReference type="Google" id="ProtNLM"/>
    </source>
</evidence>
<feature type="domain" description="Cas12a REC2" evidence="7">
    <location>
        <begin position="316"/>
        <end position="546"/>
    </location>
</feature>
<feature type="active site" description="For DNase activity of RuvC domain" evidence="1">
    <location>
        <position position="866"/>
    </location>
</feature>
<accession>D8E0G1</accession>
<organism evidence="9 10">
    <name type="scientific">Segatella baroniae B14</name>
    <dbReference type="NCBI Taxonomy" id="752555"/>
    <lineage>
        <taxon>Bacteria</taxon>
        <taxon>Pseudomonadati</taxon>
        <taxon>Bacteroidota</taxon>
        <taxon>Bacteroidia</taxon>
        <taxon>Bacteroidales</taxon>
        <taxon>Prevotellaceae</taxon>
        <taxon>Segatella</taxon>
    </lineage>
</organism>
<dbReference type="InterPro" id="IPR027620">
    <property type="entry name" value="Cas12a"/>
</dbReference>
<feature type="site" description="Binds PAM" evidence="3">
    <location>
        <position position="629"/>
    </location>
</feature>
<evidence type="ECO:0000313" key="9">
    <source>
        <dbReference type="EMBL" id="EFI70750.1"/>
    </source>
</evidence>
<feature type="active site" description="For DNase activity of RuvC domain" evidence="1">
    <location>
        <position position="1208"/>
    </location>
</feature>
<feature type="site" description="Binds DNA in crRNA-target DNA heteroduplex" evidence="3">
    <location>
        <position position="548"/>
    </location>
</feature>
<feature type="region of interest" description="Binds DNA in crRNA-target DNA heteroduplex" evidence="2">
    <location>
        <begin position="275"/>
        <end position="279"/>
    </location>
</feature>
<evidence type="ECO:0000256" key="1">
    <source>
        <dbReference type="PIRSR" id="PIRSR627620-1"/>
    </source>
</evidence>
<evidence type="ECO:0000256" key="3">
    <source>
        <dbReference type="PIRSR" id="PIRSR627620-3"/>
    </source>
</evidence>
<name>D8E0G1_9BACT</name>
<dbReference type="Pfam" id="PF18516">
    <property type="entry name" value="RuvC_1"/>
    <property type="match status" value="1"/>
</dbReference>
<evidence type="ECO:0000259" key="7">
    <source>
        <dbReference type="Pfam" id="PF21918"/>
    </source>
</evidence>
<evidence type="ECO:0000313" key="10">
    <source>
        <dbReference type="Proteomes" id="UP000004524"/>
    </source>
</evidence>
<evidence type="ECO:0000259" key="6">
    <source>
        <dbReference type="Pfam" id="PF18516"/>
    </source>
</evidence>
<feature type="site" description="Binds Target strand DNA" evidence="3">
    <location>
        <position position="625"/>
    </location>
</feature>
<feature type="region of interest" description="Binds crRNA in crRNA-target DNA heteroduplex" evidence="2">
    <location>
        <begin position="298"/>
        <end position="301"/>
    </location>
</feature>
<dbReference type="InterPro" id="IPR040852">
    <property type="entry name" value="RuvC_1"/>
</dbReference>
<dbReference type="InterPro" id="IPR054116">
    <property type="entry name" value="Cas12a_REC2"/>
</dbReference>
<feature type="region of interest" description="Binds crRNA" evidence="2">
    <location>
        <begin position="740"/>
        <end position="743"/>
    </location>
</feature>
<evidence type="ECO:0000259" key="8">
    <source>
        <dbReference type="Pfam" id="PF22222"/>
    </source>
</evidence>
<feature type="region of interest" description="Binds crRNA alone and in crRNA-target DNA heteroduplex" evidence="2">
    <location>
        <begin position="171"/>
        <end position="175"/>
    </location>
</feature>
<feature type="site" description="Binds Target strand DNA; via amide nitrogen" evidence="3">
    <location>
        <position position="775"/>
    </location>
</feature>
<feature type="domain" description="Cas12a PI" evidence="8">
    <location>
        <begin position="621"/>
        <end position="711"/>
    </location>
</feature>
<feature type="region of interest" description="Binds crRNA alone and in crRNA-target DNA heteroduplex" evidence="2">
    <location>
        <begin position="56"/>
        <end position="60"/>
    </location>
</feature>
<evidence type="ECO:0000259" key="5">
    <source>
        <dbReference type="Pfam" id="PF18510"/>
    </source>
</evidence>
<dbReference type="Pfam" id="PF18510">
    <property type="entry name" value="NUC"/>
    <property type="match status" value="1"/>
</dbReference>
<feature type="active site" description="For pre-crRNA processing" evidence="1">
    <location>
        <position position="819"/>
    </location>
</feature>
<feature type="active site" description="For DNase activity of RuvC domain" evidence="1">
    <location>
        <position position="959"/>
    </location>
</feature>
<dbReference type="InterPro" id="IPR040882">
    <property type="entry name" value="Cas12a_NUC"/>
</dbReference>